<dbReference type="KEGG" id="mcha:111009818"/>
<sequence length="346" mass="39891">MSQFRALHRHIDSYLKLRYHFFCSQSSHSLQVHTLTSISRRTRNFSLKIEEGIGPEIVDVNRDIRTDFVVDGAVRSNRSAECRERERRNQDNVLEGSSGESERGAGWLRADSGGSGKLTRKGKPGSLYVLVSKQNGCTERREVRMREDALVRKELSPDIEMLVRHLYGEGYFSYANFLPDNKLVLSYFEYRHGRDFIKSAAERFGRDNQEIAKWLSGSDLRKVALLGCPSTARKDVFSAKRLRKFFGIQEDTVCHKCILRHSCKTETPSNTRRYEGFCKPVAERDIETKPNRVEELVLGATIQVLYNQMPKILVELINLVISQEKSGLVFHVLWNYRCIQLVHTAW</sequence>
<gene>
    <name evidence="3" type="primary">LOC111009818</name>
</gene>
<dbReference type="RefSeq" id="XP_022138762.1">
    <property type="nucleotide sequence ID" value="XM_022283070.1"/>
</dbReference>
<dbReference type="Proteomes" id="UP000504603">
    <property type="component" value="Unplaced"/>
</dbReference>
<proteinExistence type="predicted"/>
<protein>
    <submittedName>
        <fullName evidence="3">Uncharacterized protein LOC111009818</fullName>
    </submittedName>
</protein>
<dbReference type="GeneID" id="111009818"/>
<reference evidence="3" key="1">
    <citation type="submission" date="2025-08" db="UniProtKB">
        <authorList>
            <consortium name="RefSeq"/>
        </authorList>
    </citation>
    <scope>IDENTIFICATION</scope>
    <source>
        <strain evidence="3">OHB3-1</strain>
    </source>
</reference>
<evidence type="ECO:0000256" key="1">
    <source>
        <dbReference type="SAM" id="MobiDB-lite"/>
    </source>
</evidence>
<name>A0A6J1CC23_MOMCH</name>
<dbReference type="AlphaFoldDB" id="A0A6J1CC23"/>
<keyword evidence="2" id="KW-1185">Reference proteome</keyword>
<evidence type="ECO:0000313" key="3">
    <source>
        <dbReference type="RefSeq" id="XP_022138762.1"/>
    </source>
</evidence>
<evidence type="ECO:0000313" key="2">
    <source>
        <dbReference type="Proteomes" id="UP000504603"/>
    </source>
</evidence>
<organism evidence="2 3">
    <name type="scientific">Momordica charantia</name>
    <name type="common">Bitter gourd</name>
    <name type="synonym">Balsam pear</name>
    <dbReference type="NCBI Taxonomy" id="3673"/>
    <lineage>
        <taxon>Eukaryota</taxon>
        <taxon>Viridiplantae</taxon>
        <taxon>Streptophyta</taxon>
        <taxon>Embryophyta</taxon>
        <taxon>Tracheophyta</taxon>
        <taxon>Spermatophyta</taxon>
        <taxon>Magnoliopsida</taxon>
        <taxon>eudicotyledons</taxon>
        <taxon>Gunneridae</taxon>
        <taxon>Pentapetalae</taxon>
        <taxon>rosids</taxon>
        <taxon>fabids</taxon>
        <taxon>Cucurbitales</taxon>
        <taxon>Cucurbitaceae</taxon>
        <taxon>Momordiceae</taxon>
        <taxon>Momordica</taxon>
    </lineage>
</organism>
<dbReference type="OrthoDB" id="974159at2759"/>
<accession>A0A6J1CC23</accession>
<feature type="compositionally biased region" description="Basic and acidic residues" evidence="1">
    <location>
        <begin position="81"/>
        <end position="90"/>
    </location>
</feature>
<feature type="region of interest" description="Disordered" evidence="1">
    <location>
        <begin position="81"/>
        <end position="121"/>
    </location>
</feature>